<name>A0ABQ0AAG8_9GAMM</name>
<sequence length="208" mass="23707">MTVIDALQWRYSVKKFSERKVSSEQLQQLLDATRLSASAFGLQPYKIIVVNTDSIREQLVDYSCDQDKVLYSSHLIVMAIETVIDDHLIDQYIAKHSATTGQSLLELKGLEEHIKSVFRDKSEQQKQEWAHHQSFIALGNLLTAAAIMQIDSCPMTGFDASGFDKVLKLHQKGLTSSWVCPIGYRHREDQRANSPKVRFSHQEMVLEI</sequence>
<evidence type="ECO:0000259" key="7">
    <source>
        <dbReference type="Pfam" id="PF00881"/>
    </source>
</evidence>
<evidence type="ECO:0000256" key="1">
    <source>
        <dbReference type="ARBA" id="ARBA00001917"/>
    </source>
</evidence>
<evidence type="ECO:0000256" key="4">
    <source>
        <dbReference type="ARBA" id="ARBA00022643"/>
    </source>
</evidence>
<evidence type="ECO:0000256" key="2">
    <source>
        <dbReference type="ARBA" id="ARBA00007118"/>
    </source>
</evidence>
<dbReference type="InterPro" id="IPR000415">
    <property type="entry name" value="Nitroreductase-like"/>
</dbReference>
<gene>
    <name evidence="8" type="ORF">NBRC116591_24610</name>
</gene>
<comment type="similarity">
    <text evidence="2">Belongs to the nitroreductase family.</text>
</comment>
<protein>
    <submittedName>
        <fullName evidence="8">NAD(P)H-dependent oxidoreductase</fullName>
    </submittedName>
</protein>
<dbReference type="InterPro" id="IPR029479">
    <property type="entry name" value="Nitroreductase"/>
</dbReference>
<dbReference type="Proteomes" id="UP001465153">
    <property type="component" value="Unassembled WGS sequence"/>
</dbReference>
<evidence type="ECO:0000313" key="8">
    <source>
        <dbReference type="EMBL" id="GAA6168650.1"/>
    </source>
</evidence>
<evidence type="ECO:0000313" key="9">
    <source>
        <dbReference type="Proteomes" id="UP001465153"/>
    </source>
</evidence>
<evidence type="ECO:0000256" key="6">
    <source>
        <dbReference type="ARBA" id="ARBA00023002"/>
    </source>
</evidence>
<dbReference type="PANTHER" id="PTHR43673:SF2">
    <property type="entry name" value="NITROREDUCTASE"/>
    <property type="match status" value="1"/>
</dbReference>
<keyword evidence="9" id="KW-1185">Reference proteome</keyword>
<evidence type="ECO:0000256" key="5">
    <source>
        <dbReference type="ARBA" id="ARBA00022857"/>
    </source>
</evidence>
<keyword evidence="4" id="KW-0288">FMN</keyword>
<dbReference type="CDD" id="cd02149">
    <property type="entry name" value="NfsB-like"/>
    <property type="match status" value="1"/>
</dbReference>
<dbReference type="SUPFAM" id="SSF55469">
    <property type="entry name" value="FMN-dependent nitroreductase-like"/>
    <property type="match status" value="1"/>
</dbReference>
<keyword evidence="6" id="KW-0560">Oxidoreductase</keyword>
<keyword evidence="5" id="KW-0521">NADP</keyword>
<comment type="caution">
    <text evidence="8">The sequence shown here is derived from an EMBL/GenBank/DDBJ whole genome shotgun (WGS) entry which is preliminary data.</text>
</comment>
<proteinExistence type="inferred from homology"/>
<feature type="domain" description="Nitroreductase" evidence="7">
    <location>
        <begin position="8"/>
        <end position="184"/>
    </location>
</feature>
<dbReference type="RefSeq" id="WP_353303383.1">
    <property type="nucleotide sequence ID" value="NZ_BAABWN010000007.1"/>
</dbReference>
<dbReference type="PANTHER" id="PTHR43673">
    <property type="entry name" value="NAD(P)H NITROREDUCTASE YDGI-RELATED"/>
    <property type="match status" value="1"/>
</dbReference>
<dbReference type="InterPro" id="IPR033878">
    <property type="entry name" value="NfsB-like"/>
</dbReference>
<evidence type="ECO:0000256" key="3">
    <source>
        <dbReference type="ARBA" id="ARBA00022630"/>
    </source>
</evidence>
<dbReference type="Pfam" id="PF00881">
    <property type="entry name" value="Nitroreductase"/>
    <property type="match status" value="1"/>
</dbReference>
<reference evidence="8 9" key="1">
    <citation type="submission" date="2024-04" db="EMBL/GenBank/DDBJ databases">
        <title>Draft genome sequence of Sessilibacter corallicola NBRC 116591.</title>
        <authorList>
            <person name="Miyakawa T."/>
            <person name="Kusuya Y."/>
            <person name="Miura T."/>
        </authorList>
    </citation>
    <scope>NUCLEOTIDE SEQUENCE [LARGE SCALE GENOMIC DNA]</scope>
    <source>
        <strain evidence="8 9">KU-00831-HH</strain>
    </source>
</reference>
<comment type="cofactor">
    <cofactor evidence="1">
        <name>FMN</name>
        <dbReference type="ChEBI" id="CHEBI:58210"/>
    </cofactor>
</comment>
<keyword evidence="3" id="KW-0285">Flavoprotein</keyword>
<accession>A0ABQ0AAG8</accession>
<dbReference type="Gene3D" id="3.40.109.10">
    <property type="entry name" value="NADH Oxidase"/>
    <property type="match status" value="1"/>
</dbReference>
<dbReference type="EMBL" id="BAABWN010000007">
    <property type="protein sequence ID" value="GAA6168650.1"/>
    <property type="molecule type" value="Genomic_DNA"/>
</dbReference>
<organism evidence="8 9">
    <name type="scientific">Sessilibacter corallicola</name>
    <dbReference type="NCBI Taxonomy" id="2904075"/>
    <lineage>
        <taxon>Bacteria</taxon>
        <taxon>Pseudomonadati</taxon>
        <taxon>Pseudomonadota</taxon>
        <taxon>Gammaproteobacteria</taxon>
        <taxon>Cellvibrionales</taxon>
        <taxon>Cellvibrionaceae</taxon>
        <taxon>Sessilibacter</taxon>
    </lineage>
</organism>